<dbReference type="Pfam" id="PF03590">
    <property type="entry name" value="AsnA"/>
    <property type="match status" value="1"/>
</dbReference>
<keyword evidence="2 7" id="KW-0436">Ligase</keyword>
<sequence>MEIKTKTLKQERLRTEAAIQYAKDVFTRQLSDQLNLTKVSSPIMVMDGTGINDDLNGVERCVRFAIKQMDDQKAVVVNSLAKWKRIRLKDYEIDEEQGIITDMRAIRPDEDYSPIHSVYVDQWDWEKRISPDDRTVARLKTEVKKIYKALKITEQELRRKYTDVEEQLPDDITFIHAEELRRIYPELTGKEREDKIAREYGAVFIIGIGGELGDDQPHDGRAPDYDDWSTENEDGFYGLNGDLLVWNPVLESAFELSSMGIRVDQDALERQLELRNETHRKNLHFHQLLLQDQLPQSIGGGIGQSRVCMFLLGKQHIGEVQVSVWPEEAYQEASMKGISLL</sequence>
<keyword evidence="3 7" id="KW-0028">Amino-acid biosynthesis</keyword>
<comment type="pathway">
    <text evidence="7">Amino-acid biosynthesis; L-asparagine biosynthesis; L-asparagine from L-aspartate (ammonia route): step 1/1.</text>
</comment>
<dbReference type="NCBIfam" id="TIGR00669">
    <property type="entry name" value="asnA"/>
    <property type="match status" value="1"/>
</dbReference>
<evidence type="ECO:0000313" key="11">
    <source>
        <dbReference type="EMBL" id="MBY5959960.1"/>
    </source>
</evidence>
<dbReference type="PROSITE" id="PS50862">
    <property type="entry name" value="AA_TRNA_LIGASE_II"/>
    <property type="match status" value="1"/>
</dbReference>
<keyword evidence="12" id="KW-1185">Reference proteome</keyword>
<evidence type="ECO:0000259" key="10">
    <source>
        <dbReference type="PROSITE" id="PS50862"/>
    </source>
</evidence>
<name>A0A953HWU8_9BACT</name>
<dbReference type="PIRSF" id="PIRSF001555">
    <property type="entry name" value="Asp_ammon_ligase"/>
    <property type="match status" value="1"/>
</dbReference>
<keyword evidence="4 7" id="KW-0547">Nucleotide-binding</keyword>
<dbReference type="GO" id="GO:0005829">
    <property type="term" value="C:cytosol"/>
    <property type="evidence" value="ECO:0007669"/>
    <property type="project" value="TreeGrafter"/>
</dbReference>
<dbReference type="Gene3D" id="3.30.930.10">
    <property type="entry name" value="Bira Bifunctional Protein, Domain 2"/>
    <property type="match status" value="1"/>
</dbReference>
<keyword evidence="6 7" id="KW-0061">Asparagine biosynthesis</keyword>
<dbReference type="Proteomes" id="UP000753961">
    <property type="component" value="Unassembled WGS sequence"/>
</dbReference>
<evidence type="ECO:0000256" key="9">
    <source>
        <dbReference type="SAM" id="Coils"/>
    </source>
</evidence>
<organism evidence="11 12">
    <name type="scientific">Membranihabitans marinus</name>
    <dbReference type="NCBI Taxonomy" id="1227546"/>
    <lineage>
        <taxon>Bacteria</taxon>
        <taxon>Pseudomonadati</taxon>
        <taxon>Bacteroidota</taxon>
        <taxon>Saprospiria</taxon>
        <taxon>Saprospirales</taxon>
        <taxon>Saprospiraceae</taxon>
        <taxon>Membranihabitans</taxon>
    </lineage>
</organism>
<dbReference type="PANTHER" id="PTHR30073">
    <property type="entry name" value="ASPARTATE--AMMONIA LIGASE"/>
    <property type="match status" value="1"/>
</dbReference>
<protein>
    <recommendedName>
        <fullName evidence="7 8">Aspartate--ammonia ligase</fullName>
        <ecNumber evidence="7 8">6.3.1.1</ecNumber>
    </recommendedName>
    <alternativeName>
        <fullName evidence="7">Asparagine synthetase A</fullName>
    </alternativeName>
</protein>
<evidence type="ECO:0000256" key="8">
    <source>
        <dbReference type="NCBIfam" id="TIGR00669"/>
    </source>
</evidence>
<dbReference type="EMBL" id="JAHVHU010000020">
    <property type="protein sequence ID" value="MBY5959960.1"/>
    <property type="molecule type" value="Genomic_DNA"/>
</dbReference>
<evidence type="ECO:0000256" key="2">
    <source>
        <dbReference type="ARBA" id="ARBA00022598"/>
    </source>
</evidence>
<feature type="coiled-coil region" evidence="9">
    <location>
        <begin position="136"/>
        <end position="167"/>
    </location>
</feature>
<dbReference type="InterPro" id="IPR045864">
    <property type="entry name" value="aa-tRNA-synth_II/BPL/LPL"/>
</dbReference>
<dbReference type="GO" id="GO:0004071">
    <property type="term" value="F:aspartate-ammonia ligase activity"/>
    <property type="evidence" value="ECO:0007669"/>
    <property type="project" value="UniProtKB-UniRule"/>
</dbReference>
<dbReference type="GO" id="GO:0005524">
    <property type="term" value="F:ATP binding"/>
    <property type="evidence" value="ECO:0007669"/>
    <property type="project" value="UniProtKB-UniRule"/>
</dbReference>
<comment type="similarity">
    <text evidence="7">Belongs to the class-II aminoacyl-tRNA synthetase family. AsnA subfamily.</text>
</comment>
<feature type="domain" description="Aminoacyl-transfer RNA synthetases class-II family profile" evidence="10">
    <location>
        <begin position="104"/>
        <end position="326"/>
    </location>
</feature>
<accession>A0A953HWU8</accession>
<evidence type="ECO:0000256" key="4">
    <source>
        <dbReference type="ARBA" id="ARBA00022741"/>
    </source>
</evidence>
<evidence type="ECO:0000256" key="3">
    <source>
        <dbReference type="ARBA" id="ARBA00022605"/>
    </source>
</evidence>
<dbReference type="SUPFAM" id="SSF55681">
    <property type="entry name" value="Class II aaRS and biotin synthetases"/>
    <property type="match status" value="1"/>
</dbReference>
<gene>
    <name evidence="7 11" type="primary">asnA</name>
    <name evidence="11" type="ORF">KUV50_17540</name>
</gene>
<comment type="catalytic activity">
    <reaction evidence="7">
        <text>L-aspartate + NH4(+) + ATP = L-asparagine + AMP + diphosphate + H(+)</text>
        <dbReference type="Rhea" id="RHEA:11372"/>
        <dbReference type="ChEBI" id="CHEBI:15378"/>
        <dbReference type="ChEBI" id="CHEBI:28938"/>
        <dbReference type="ChEBI" id="CHEBI:29991"/>
        <dbReference type="ChEBI" id="CHEBI:30616"/>
        <dbReference type="ChEBI" id="CHEBI:33019"/>
        <dbReference type="ChEBI" id="CHEBI:58048"/>
        <dbReference type="ChEBI" id="CHEBI:456215"/>
        <dbReference type="EC" id="6.3.1.1"/>
    </reaction>
</comment>
<reference evidence="11" key="1">
    <citation type="submission" date="2021-06" db="EMBL/GenBank/DDBJ databases">
        <title>44 bacteria genomes isolated from Dapeng, Shenzhen.</title>
        <authorList>
            <person name="Zheng W."/>
            <person name="Yu S."/>
            <person name="Huang Y."/>
        </authorList>
    </citation>
    <scope>NUCLEOTIDE SEQUENCE</scope>
    <source>
        <strain evidence="11">DP5N28-2</strain>
    </source>
</reference>
<evidence type="ECO:0000313" key="12">
    <source>
        <dbReference type="Proteomes" id="UP000753961"/>
    </source>
</evidence>
<dbReference type="PANTHER" id="PTHR30073:SF5">
    <property type="entry name" value="ASPARTATE--AMMONIA LIGASE"/>
    <property type="match status" value="1"/>
</dbReference>
<dbReference type="InterPro" id="IPR004618">
    <property type="entry name" value="AsnA"/>
</dbReference>
<comment type="caution">
    <text evidence="11">The sequence shown here is derived from an EMBL/GenBank/DDBJ whole genome shotgun (WGS) entry which is preliminary data.</text>
</comment>
<evidence type="ECO:0000256" key="6">
    <source>
        <dbReference type="ARBA" id="ARBA00022888"/>
    </source>
</evidence>
<dbReference type="HAMAP" id="MF_00555">
    <property type="entry name" value="AsnA"/>
    <property type="match status" value="1"/>
</dbReference>
<dbReference type="GO" id="GO:0070981">
    <property type="term" value="P:L-asparagine biosynthetic process"/>
    <property type="evidence" value="ECO:0007669"/>
    <property type="project" value="UniProtKB-UniRule"/>
</dbReference>
<dbReference type="AlphaFoldDB" id="A0A953HWU8"/>
<keyword evidence="9" id="KW-0175">Coiled coil</keyword>
<dbReference type="EC" id="6.3.1.1" evidence="7 8"/>
<evidence type="ECO:0000256" key="7">
    <source>
        <dbReference type="HAMAP-Rule" id="MF_00555"/>
    </source>
</evidence>
<comment type="subcellular location">
    <subcellularLocation>
        <location evidence="7">Cytoplasm</location>
    </subcellularLocation>
</comment>
<evidence type="ECO:0000256" key="1">
    <source>
        <dbReference type="ARBA" id="ARBA00022490"/>
    </source>
</evidence>
<evidence type="ECO:0000256" key="5">
    <source>
        <dbReference type="ARBA" id="ARBA00022840"/>
    </source>
</evidence>
<dbReference type="InterPro" id="IPR006195">
    <property type="entry name" value="aa-tRNA-synth_II"/>
</dbReference>
<dbReference type="RefSeq" id="WP_222581496.1">
    <property type="nucleotide sequence ID" value="NZ_JAHVHU010000020.1"/>
</dbReference>
<proteinExistence type="inferred from homology"/>
<keyword evidence="5 7" id="KW-0067">ATP-binding</keyword>
<keyword evidence="1 7" id="KW-0963">Cytoplasm</keyword>